<reference evidence="9" key="1">
    <citation type="submission" date="2023-06" db="EMBL/GenBank/DDBJ databases">
        <title>Genomic of Agaribacillus aureum.</title>
        <authorList>
            <person name="Wang G."/>
        </authorList>
    </citation>
    <scope>NUCLEOTIDE SEQUENCE</scope>
    <source>
        <strain evidence="9">BMA12</strain>
    </source>
</reference>
<evidence type="ECO:0000256" key="4">
    <source>
        <dbReference type="ARBA" id="ARBA00022989"/>
    </source>
</evidence>
<feature type="transmembrane region" description="Helical" evidence="6">
    <location>
        <begin position="744"/>
        <end position="768"/>
    </location>
</feature>
<feature type="transmembrane region" description="Helical" evidence="6">
    <location>
        <begin position="774"/>
        <end position="796"/>
    </location>
</feature>
<feature type="transmembrane region" description="Helical" evidence="6">
    <location>
        <begin position="436"/>
        <end position="457"/>
    </location>
</feature>
<dbReference type="InterPro" id="IPR025857">
    <property type="entry name" value="MacB_PCD"/>
</dbReference>
<evidence type="ECO:0000259" key="8">
    <source>
        <dbReference type="Pfam" id="PF12704"/>
    </source>
</evidence>
<feature type="transmembrane region" description="Helical" evidence="6">
    <location>
        <begin position="389"/>
        <end position="415"/>
    </location>
</feature>
<feature type="transmembrane region" description="Helical" evidence="6">
    <location>
        <begin position="345"/>
        <end position="369"/>
    </location>
</feature>
<dbReference type="PANTHER" id="PTHR30572">
    <property type="entry name" value="MEMBRANE COMPONENT OF TRANSPORTER-RELATED"/>
    <property type="match status" value="1"/>
</dbReference>
<comment type="caution">
    <text evidence="9">The sequence shown here is derived from an EMBL/GenBank/DDBJ whole genome shotgun (WGS) entry which is preliminary data.</text>
</comment>
<keyword evidence="5 6" id="KW-0472">Membrane</keyword>
<protein>
    <submittedName>
        <fullName evidence="9">ABC transporter permease</fullName>
    </submittedName>
</protein>
<feature type="domain" description="MacB-like periplasmic core" evidence="8">
    <location>
        <begin position="20"/>
        <end position="247"/>
    </location>
</feature>
<evidence type="ECO:0000256" key="1">
    <source>
        <dbReference type="ARBA" id="ARBA00004651"/>
    </source>
</evidence>
<evidence type="ECO:0000256" key="5">
    <source>
        <dbReference type="ARBA" id="ARBA00023136"/>
    </source>
</evidence>
<evidence type="ECO:0000256" key="6">
    <source>
        <dbReference type="SAM" id="Phobius"/>
    </source>
</evidence>
<dbReference type="PANTHER" id="PTHR30572:SF18">
    <property type="entry name" value="ABC-TYPE MACROLIDE FAMILY EXPORT SYSTEM PERMEASE COMPONENT 2"/>
    <property type="match status" value="1"/>
</dbReference>
<keyword evidence="4 6" id="KW-1133">Transmembrane helix</keyword>
<comment type="subcellular location">
    <subcellularLocation>
        <location evidence="1">Cell membrane</location>
        <topology evidence="1">Multi-pass membrane protein</topology>
    </subcellularLocation>
</comment>
<dbReference type="Proteomes" id="UP001172083">
    <property type="component" value="Unassembled WGS sequence"/>
</dbReference>
<keyword evidence="10" id="KW-1185">Reference proteome</keyword>
<dbReference type="RefSeq" id="WP_346758661.1">
    <property type="nucleotide sequence ID" value="NZ_JAUJEB010000002.1"/>
</dbReference>
<keyword evidence="2" id="KW-1003">Cell membrane</keyword>
<feature type="domain" description="ABC3 transporter permease C-terminal" evidence="7">
    <location>
        <begin position="694"/>
        <end position="808"/>
    </location>
</feature>
<feature type="transmembrane region" description="Helical" evidence="6">
    <location>
        <begin position="295"/>
        <end position="316"/>
    </location>
</feature>
<feature type="domain" description="ABC3 transporter permease C-terminal" evidence="7">
    <location>
        <begin position="300"/>
        <end position="412"/>
    </location>
</feature>
<evidence type="ECO:0000256" key="2">
    <source>
        <dbReference type="ARBA" id="ARBA00022475"/>
    </source>
</evidence>
<dbReference type="Pfam" id="PF02687">
    <property type="entry name" value="FtsX"/>
    <property type="match status" value="2"/>
</dbReference>
<dbReference type="EMBL" id="JAUJEB010000002">
    <property type="protein sequence ID" value="MDN5213322.1"/>
    <property type="molecule type" value="Genomic_DNA"/>
</dbReference>
<dbReference type="Pfam" id="PF12704">
    <property type="entry name" value="MacB_PCD"/>
    <property type="match status" value="1"/>
</dbReference>
<keyword evidence="3 6" id="KW-0812">Transmembrane</keyword>
<evidence type="ECO:0000259" key="7">
    <source>
        <dbReference type="Pfam" id="PF02687"/>
    </source>
</evidence>
<gene>
    <name evidence="9" type="ORF">QQ020_14730</name>
</gene>
<evidence type="ECO:0000256" key="3">
    <source>
        <dbReference type="ARBA" id="ARBA00022692"/>
    </source>
</evidence>
<sequence>MLRNYLTVAIRNLARDKTFTLINVLGLALGMSVCLSIYQYIRFELSYDKFHRDAQNTYRLTQNEIKNGEDLGTKIYTTYALGPSGKEVIPEIEDYVRVRPWDIGPVISNPENNEIHQEDEIFYVDDNFLQMFDFQLLYGERESVLTGKYNMVISEQIAIKYFGNTNPIGKNLKVSEDPLSGEFVVTGVLKALPVNSHLQFDFLLPITFLLENYGFYRRGSGWEISDFVTYVKLAKDVDLAQVGKKFDRLIDQHGGDNLGHGSGAIKTGFQPITDVHLHSDYSADFVSNNGDIQHVHIFSIIAIFILFVAWANYISLSTARAIRRAREVGIRKSIGAQRMQLISQFLLDSFLINLVAAILSLGLAFLWLPVLNNIIGKELVLYVLEEPEFWGQLLAITIFGSILSGLYPAFILSAFKPVSMLKSAKTNLAGGFGLRKSLVVFQFLISVLLIAGTYLVYQQISFMKHKDLGVNMEKILVVNGPREILKTIKLEGSSLESKYQSFRNKATSHYTISDVSATVTVPGKGFYFTEGFWRSGKPVDSKKTGNVVIVDTDFANTYDLEYLARAPHLNEMFREEGAIINEEAVKVYGFESAEDALYETLTNGGDSLKVLGVVKNLHWNSLRDAHSPILFALNNEWGAYLSLKINLSDIPETLAHIKSSFQTVFPDDPFHYFFLEDDFNRQYQSDLQFRNLFMVFAILAIFIACLGLFALVSFSATQRVKEIGIRKVFGAGVGKLMILLSKEYAILLLIANVVAVPVIILGGKAWLANYAFKVAMGVELFLIPALASIVVSLLTVSYRTYAAANLNPANSLRSE</sequence>
<evidence type="ECO:0000313" key="10">
    <source>
        <dbReference type="Proteomes" id="UP001172083"/>
    </source>
</evidence>
<feature type="transmembrane region" description="Helical" evidence="6">
    <location>
        <begin position="21"/>
        <end position="41"/>
    </location>
</feature>
<dbReference type="InterPro" id="IPR003838">
    <property type="entry name" value="ABC3_permease_C"/>
</dbReference>
<evidence type="ECO:0000313" key="9">
    <source>
        <dbReference type="EMBL" id="MDN5213322.1"/>
    </source>
</evidence>
<organism evidence="9 10">
    <name type="scientific">Agaribacillus aureus</name>
    <dbReference type="NCBI Taxonomy" id="3051825"/>
    <lineage>
        <taxon>Bacteria</taxon>
        <taxon>Pseudomonadati</taxon>
        <taxon>Bacteroidota</taxon>
        <taxon>Cytophagia</taxon>
        <taxon>Cytophagales</taxon>
        <taxon>Splendidivirgaceae</taxon>
        <taxon>Agaribacillus</taxon>
    </lineage>
</organism>
<proteinExistence type="predicted"/>
<accession>A0ABT8L6E2</accession>
<dbReference type="InterPro" id="IPR050250">
    <property type="entry name" value="Macrolide_Exporter_MacB"/>
</dbReference>
<name>A0ABT8L6E2_9BACT</name>
<feature type="transmembrane region" description="Helical" evidence="6">
    <location>
        <begin position="692"/>
        <end position="717"/>
    </location>
</feature>